<proteinExistence type="predicted"/>
<gene>
    <name evidence="1" type="ORF">AYI68_g3535</name>
</gene>
<comment type="caution">
    <text evidence="1">The sequence shown here is derived from an EMBL/GenBank/DDBJ whole genome shotgun (WGS) entry which is preliminary data.</text>
</comment>
<keyword evidence="2" id="KW-1185">Reference proteome</keyword>
<organism evidence="1 2">
    <name type="scientific">Smittium mucronatum</name>
    <dbReference type="NCBI Taxonomy" id="133383"/>
    <lineage>
        <taxon>Eukaryota</taxon>
        <taxon>Fungi</taxon>
        <taxon>Fungi incertae sedis</taxon>
        <taxon>Zoopagomycota</taxon>
        <taxon>Kickxellomycotina</taxon>
        <taxon>Harpellomycetes</taxon>
        <taxon>Harpellales</taxon>
        <taxon>Legeriomycetaceae</taxon>
        <taxon>Smittium</taxon>
    </lineage>
</organism>
<dbReference type="AlphaFoldDB" id="A0A1R0GZK7"/>
<evidence type="ECO:0000313" key="2">
    <source>
        <dbReference type="Proteomes" id="UP000187455"/>
    </source>
</evidence>
<accession>A0A1R0GZK7</accession>
<sequence>MGMAMRNHELVESGAYPYGFAPEVDAWREVAEDSDSEGSVSMKALELSGDLYPSVDLAGEPVMEELVSPLLELSLDPGPNPPVRFSPIIPTNGAVKTLSVVSTGSNGRSADRLSKGVIPALKSLPGEGKECASNSVLGVDSPLAVKQQFRSEDLYQSNWYRESASDTI</sequence>
<dbReference type="Proteomes" id="UP000187455">
    <property type="component" value="Unassembled WGS sequence"/>
</dbReference>
<evidence type="ECO:0000313" key="1">
    <source>
        <dbReference type="EMBL" id="OLY82343.1"/>
    </source>
</evidence>
<protein>
    <submittedName>
        <fullName evidence="1">Uncharacterized protein</fullName>
    </submittedName>
</protein>
<reference evidence="1 2" key="1">
    <citation type="journal article" date="2016" name="Mol. Biol. Evol.">
        <title>Genome-Wide Survey of Gut Fungi (Harpellales) Reveals the First Horizontally Transferred Ubiquitin Gene from a Mosquito Host.</title>
        <authorList>
            <person name="Wang Y."/>
            <person name="White M.M."/>
            <person name="Kvist S."/>
            <person name="Moncalvo J.M."/>
        </authorList>
    </citation>
    <scope>NUCLEOTIDE SEQUENCE [LARGE SCALE GENOMIC DNA]</scope>
    <source>
        <strain evidence="1 2">ALG-7-W6</strain>
    </source>
</reference>
<name>A0A1R0GZK7_9FUNG</name>
<dbReference type="EMBL" id="LSSL01001619">
    <property type="protein sequence ID" value="OLY82343.1"/>
    <property type="molecule type" value="Genomic_DNA"/>
</dbReference>